<evidence type="ECO:0000256" key="8">
    <source>
        <dbReference type="ARBA" id="ARBA00022801"/>
    </source>
</evidence>
<keyword evidence="5 13" id="KW-0812">Transmembrane</keyword>
<dbReference type="InterPro" id="IPR040230">
    <property type="entry name" value="TIKI1/2-like"/>
</dbReference>
<evidence type="ECO:0000256" key="4">
    <source>
        <dbReference type="ARBA" id="ARBA00022670"/>
    </source>
</evidence>
<keyword evidence="9 13" id="KW-1133">Transmembrane helix</keyword>
<evidence type="ECO:0000256" key="5">
    <source>
        <dbReference type="ARBA" id="ARBA00022692"/>
    </source>
</evidence>
<evidence type="ECO:0000256" key="6">
    <source>
        <dbReference type="ARBA" id="ARBA00022723"/>
    </source>
</evidence>
<keyword evidence="4" id="KW-0645">Protease</keyword>
<dbReference type="Proteomes" id="UP000291088">
    <property type="component" value="Unassembled WGS sequence"/>
</dbReference>
<name>A0A4Q2SKL1_9HYPH</name>
<dbReference type="PANTHER" id="PTHR31120:SF6">
    <property type="entry name" value="METALLOPROTEASE TIKI HOMOLOG"/>
    <property type="match status" value="1"/>
</dbReference>
<dbReference type="AlphaFoldDB" id="A0A4Q2SKL1"/>
<feature type="transmembrane region" description="Helical" evidence="13">
    <location>
        <begin position="21"/>
        <end position="41"/>
    </location>
</feature>
<comment type="cofactor">
    <cofactor evidence="2">
        <name>Co(2+)</name>
        <dbReference type="ChEBI" id="CHEBI:48828"/>
    </cofactor>
</comment>
<accession>A0A4Q2SKL1</accession>
<keyword evidence="11 13" id="KW-0472">Membrane</keyword>
<reference evidence="14 15" key="1">
    <citation type="submission" date="2019-01" db="EMBL/GenBank/DDBJ databases">
        <authorList>
            <person name="Deng T."/>
        </authorList>
    </citation>
    <scope>NUCLEOTIDE SEQUENCE [LARGE SCALE GENOMIC DNA]</scope>
    <source>
        <strain evidence="14 15">F8825</strain>
    </source>
</reference>
<evidence type="ECO:0000256" key="12">
    <source>
        <dbReference type="ARBA" id="ARBA00023180"/>
    </source>
</evidence>
<dbReference type="EMBL" id="SDVB01000311">
    <property type="protein sequence ID" value="RYC04590.1"/>
    <property type="molecule type" value="Genomic_DNA"/>
</dbReference>
<dbReference type="GO" id="GO:0016020">
    <property type="term" value="C:membrane"/>
    <property type="evidence" value="ECO:0007669"/>
    <property type="project" value="UniProtKB-SubCell"/>
</dbReference>
<evidence type="ECO:0000256" key="7">
    <source>
        <dbReference type="ARBA" id="ARBA00022729"/>
    </source>
</evidence>
<organism evidence="14 15">
    <name type="scientific">Ciceribacter ferrooxidans</name>
    <dbReference type="NCBI Taxonomy" id="2509717"/>
    <lineage>
        <taxon>Bacteria</taxon>
        <taxon>Pseudomonadati</taxon>
        <taxon>Pseudomonadota</taxon>
        <taxon>Alphaproteobacteria</taxon>
        <taxon>Hyphomicrobiales</taxon>
        <taxon>Rhizobiaceae</taxon>
        <taxon>Ciceribacter</taxon>
    </lineage>
</organism>
<evidence type="ECO:0000256" key="1">
    <source>
        <dbReference type="ARBA" id="ARBA00001936"/>
    </source>
</evidence>
<evidence type="ECO:0000313" key="15">
    <source>
        <dbReference type="Proteomes" id="UP000291088"/>
    </source>
</evidence>
<protein>
    <submittedName>
        <fullName evidence="14">Polysaccharide biosynthesis protein GumN</fullName>
    </submittedName>
</protein>
<keyword evidence="15" id="KW-1185">Reference proteome</keyword>
<dbReference type="InterPro" id="IPR002816">
    <property type="entry name" value="TraB/PrgY/GumN_fam"/>
</dbReference>
<gene>
    <name evidence="14" type="ORF">EUU22_20735</name>
</gene>
<dbReference type="Pfam" id="PF01963">
    <property type="entry name" value="TraB_PrgY_gumN"/>
    <property type="match status" value="1"/>
</dbReference>
<comment type="caution">
    <text evidence="14">The sequence shown here is derived from an EMBL/GenBank/DDBJ whole genome shotgun (WGS) entry which is preliminary data.</text>
</comment>
<proteinExistence type="predicted"/>
<keyword evidence="10" id="KW-0482">Metalloprotease</keyword>
<evidence type="ECO:0000256" key="9">
    <source>
        <dbReference type="ARBA" id="ARBA00022989"/>
    </source>
</evidence>
<keyword evidence="8" id="KW-0378">Hydrolase</keyword>
<evidence type="ECO:0000256" key="11">
    <source>
        <dbReference type="ARBA" id="ARBA00023136"/>
    </source>
</evidence>
<dbReference type="GO" id="GO:0006508">
    <property type="term" value="P:proteolysis"/>
    <property type="evidence" value="ECO:0007669"/>
    <property type="project" value="UniProtKB-KW"/>
</dbReference>
<evidence type="ECO:0000256" key="3">
    <source>
        <dbReference type="ARBA" id="ARBA00004479"/>
    </source>
</evidence>
<dbReference type="GO" id="GO:0004222">
    <property type="term" value="F:metalloendopeptidase activity"/>
    <property type="evidence" value="ECO:0007669"/>
    <property type="project" value="TreeGrafter"/>
</dbReference>
<dbReference type="RefSeq" id="WP_129333888.1">
    <property type="nucleotide sequence ID" value="NZ_SDVB01000311.1"/>
</dbReference>
<evidence type="ECO:0000256" key="13">
    <source>
        <dbReference type="SAM" id="Phobius"/>
    </source>
</evidence>
<evidence type="ECO:0000256" key="10">
    <source>
        <dbReference type="ARBA" id="ARBA00023049"/>
    </source>
</evidence>
<sequence length="364" mass="39283">MFASLFNRNGSHHSLARAGDLVLWFLAALHVALALSFLLVLTSLSPARAESDGECRGIDLLSDLKQKDSGAYEAILREAAKTPNGKGIFWKIEKDGLAPSYLLGTMHVTDPRVLKMPQGAPEALATSSTVVVESDEILDDKKAAAALLLRPDLTMFTDGTSITDRLSPEDATRLKAGLEKRGIPLATVLRMKPWIISSFVTLPGCEVARKAKGASFLDKHIAEEAVKAGKPVVGLETFAEQLEAVSSLPVDFHLQALIETLALGDRMNDVVETMIRLYTTGEIGMTMPMLQKVAPGKGGDKDSSYVAFERRIVLDRNKTMAERATPLLEKGGVFIAVGALHLPGKEGLVELLRKQGFKLAPENG</sequence>
<dbReference type="CDD" id="cd14789">
    <property type="entry name" value="Tiki"/>
    <property type="match status" value="1"/>
</dbReference>
<comment type="cofactor">
    <cofactor evidence="1">
        <name>Mn(2+)</name>
        <dbReference type="ChEBI" id="CHEBI:29035"/>
    </cofactor>
</comment>
<dbReference type="GO" id="GO:0046872">
    <property type="term" value="F:metal ion binding"/>
    <property type="evidence" value="ECO:0007669"/>
    <property type="project" value="UniProtKB-KW"/>
</dbReference>
<comment type="subcellular location">
    <subcellularLocation>
        <location evidence="3">Membrane</location>
        <topology evidence="3">Single-pass type I membrane protein</topology>
    </subcellularLocation>
</comment>
<evidence type="ECO:0000256" key="2">
    <source>
        <dbReference type="ARBA" id="ARBA00001941"/>
    </source>
</evidence>
<evidence type="ECO:0000313" key="14">
    <source>
        <dbReference type="EMBL" id="RYC04590.1"/>
    </source>
</evidence>
<keyword evidence="12" id="KW-0325">Glycoprotein</keyword>
<dbReference type="PANTHER" id="PTHR31120">
    <property type="entry name" value="METALLOPROTEASE TIKI"/>
    <property type="match status" value="1"/>
</dbReference>
<dbReference type="GO" id="GO:0030178">
    <property type="term" value="P:negative regulation of Wnt signaling pathway"/>
    <property type="evidence" value="ECO:0007669"/>
    <property type="project" value="InterPro"/>
</dbReference>
<keyword evidence="7" id="KW-0732">Signal</keyword>
<keyword evidence="6" id="KW-0479">Metal-binding</keyword>
<dbReference type="OrthoDB" id="9806326at2"/>